<dbReference type="PANTHER" id="PTHR43523">
    <property type="entry name" value="GLUCOSE-1-PHOSPHATE ADENYLYLTRANSFERASE-RELATED"/>
    <property type="match status" value="1"/>
</dbReference>
<keyword evidence="5 9" id="KW-0547">Nucleotide-binding</keyword>
<dbReference type="EMBL" id="AJYQ02000038">
    <property type="protein sequence ID" value="OEE36561.1"/>
    <property type="molecule type" value="Genomic_DNA"/>
</dbReference>
<keyword evidence="2 9" id="KW-0321">Glycogen metabolism</keyword>
<dbReference type="PROSITE" id="PS00810">
    <property type="entry name" value="ADP_GLC_PYROPHOSPH_3"/>
    <property type="match status" value="1"/>
</dbReference>
<dbReference type="Proteomes" id="UP000094741">
    <property type="component" value="Unassembled WGS sequence"/>
</dbReference>
<comment type="catalytic activity">
    <reaction evidence="9">
        <text>alpha-D-glucose 1-phosphate + ATP + H(+) = ADP-alpha-D-glucose + diphosphate</text>
        <dbReference type="Rhea" id="RHEA:12120"/>
        <dbReference type="ChEBI" id="CHEBI:15378"/>
        <dbReference type="ChEBI" id="CHEBI:30616"/>
        <dbReference type="ChEBI" id="CHEBI:33019"/>
        <dbReference type="ChEBI" id="CHEBI:57498"/>
        <dbReference type="ChEBI" id="CHEBI:58601"/>
        <dbReference type="EC" id="2.7.7.27"/>
    </reaction>
</comment>
<dbReference type="InterPro" id="IPR005835">
    <property type="entry name" value="NTP_transferase_dom"/>
</dbReference>
<comment type="subunit">
    <text evidence="9">Homotetramer.</text>
</comment>
<keyword evidence="3 9" id="KW-0808">Transferase</keyword>
<dbReference type="InterPro" id="IPR011831">
    <property type="entry name" value="ADP-Glc_PPase"/>
</dbReference>
<dbReference type="UniPathway" id="UPA00164"/>
<accession>A0A1E5BHL7</accession>
<dbReference type="InterPro" id="IPR029044">
    <property type="entry name" value="Nucleotide-diphossugar_trans"/>
</dbReference>
<dbReference type="InterPro" id="IPR056818">
    <property type="entry name" value="GlmU/GlgC-like_hexapep"/>
</dbReference>
<dbReference type="InterPro" id="IPR023049">
    <property type="entry name" value="GlgC_bac"/>
</dbReference>
<dbReference type="NCBIfam" id="NF002023">
    <property type="entry name" value="PRK00844.1"/>
    <property type="match status" value="1"/>
</dbReference>
<dbReference type="eggNOG" id="COG0448">
    <property type="taxonomic scope" value="Bacteria"/>
</dbReference>
<dbReference type="Pfam" id="PF00483">
    <property type="entry name" value="NTP_transferase"/>
    <property type="match status" value="1"/>
</dbReference>
<dbReference type="CDD" id="cd04651">
    <property type="entry name" value="LbH_G1P_AT_C"/>
    <property type="match status" value="1"/>
</dbReference>
<evidence type="ECO:0000256" key="1">
    <source>
        <dbReference type="ARBA" id="ARBA00010443"/>
    </source>
</evidence>
<dbReference type="SUPFAM" id="SSF53448">
    <property type="entry name" value="Nucleotide-diphospho-sugar transferases"/>
    <property type="match status" value="1"/>
</dbReference>
<feature type="binding site" evidence="9">
    <location>
        <position position="194"/>
    </location>
    <ligand>
        <name>alpha-D-glucose 1-phosphate</name>
        <dbReference type="ChEBI" id="CHEBI:58601"/>
    </ligand>
</feature>
<comment type="function">
    <text evidence="9">Involved in the biosynthesis of ADP-glucose, a building block required for the elongation reactions to produce glycogen. Catalyzes the reaction between ATP and alpha-D-glucose 1-phosphate (G1P) to produce pyrophosphate and ADP-Glc.</text>
</comment>
<feature type="site" description="Could play a key role in the communication between the regulatory and the substrate sites" evidence="9">
    <location>
        <position position="95"/>
    </location>
</feature>
<dbReference type="HAMAP" id="MF_00624">
    <property type="entry name" value="GlgC"/>
    <property type="match status" value="1"/>
</dbReference>
<gene>
    <name evidence="9" type="primary">glgC</name>
    <name evidence="12" type="ORF">A1QO_18385</name>
</gene>
<keyword evidence="4 9" id="KW-0548">Nucleotidyltransferase</keyword>
<evidence type="ECO:0000256" key="5">
    <source>
        <dbReference type="ARBA" id="ARBA00022741"/>
    </source>
</evidence>
<dbReference type="GO" id="GO:0005524">
    <property type="term" value="F:ATP binding"/>
    <property type="evidence" value="ECO:0007669"/>
    <property type="project" value="UniProtKB-KW"/>
</dbReference>
<evidence type="ECO:0000256" key="7">
    <source>
        <dbReference type="ARBA" id="ARBA00023056"/>
    </source>
</evidence>
<organism evidence="12 13">
    <name type="scientific">Vibrio genomosp. F10 str. ZF-129</name>
    <dbReference type="NCBI Taxonomy" id="1187848"/>
    <lineage>
        <taxon>Bacteria</taxon>
        <taxon>Pseudomonadati</taxon>
        <taxon>Pseudomonadota</taxon>
        <taxon>Gammaproteobacteria</taxon>
        <taxon>Vibrionales</taxon>
        <taxon>Vibrionaceae</taxon>
        <taxon>Vibrio</taxon>
    </lineage>
</organism>
<feature type="binding site" evidence="9">
    <location>
        <begin position="176"/>
        <end position="177"/>
    </location>
    <ligand>
        <name>alpha-D-glucose 1-phosphate</name>
        <dbReference type="ChEBI" id="CHEBI:58601"/>
    </ligand>
</feature>
<comment type="pathway">
    <text evidence="9">Glycan biosynthesis; glycogen biosynthesis.</text>
</comment>
<evidence type="ECO:0000256" key="6">
    <source>
        <dbReference type="ARBA" id="ARBA00022840"/>
    </source>
</evidence>
<dbReference type="NCBIfam" id="NF001947">
    <property type="entry name" value="PRK00725.1"/>
    <property type="match status" value="1"/>
</dbReference>
<keyword evidence="8 9" id="KW-0119">Carbohydrate metabolism</keyword>
<dbReference type="PANTHER" id="PTHR43523:SF2">
    <property type="entry name" value="GLUCOSE-1-PHOSPHATE ADENYLYLTRANSFERASE"/>
    <property type="match status" value="1"/>
</dbReference>
<dbReference type="RefSeq" id="WP_017033751.1">
    <property type="nucleotide sequence ID" value="NZ_AJYQ02000038.1"/>
</dbReference>
<keyword evidence="7 9" id="KW-0320">Glycogen biosynthesis</keyword>
<dbReference type="AlphaFoldDB" id="A0A1E5BHL7"/>
<dbReference type="GO" id="GO:0005978">
    <property type="term" value="P:glycogen biosynthetic process"/>
    <property type="evidence" value="ECO:0007669"/>
    <property type="project" value="UniProtKB-UniRule"/>
</dbReference>
<dbReference type="SUPFAM" id="SSF51161">
    <property type="entry name" value="Trimeric LpxA-like enzymes"/>
    <property type="match status" value="1"/>
</dbReference>
<keyword evidence="6 9" id="KW-0067">ATP-binding</keyword>
<feature type="site" description="Could play a key role in the communication between the regulatory and the substrate sites" evidence="9">
    <location>
        <position position="58"/>
    </location>
</feature>
<sequence>MAGVLGMILAGGEGSRLRPLTESRSKPAVPFGGSYRLIDFALNNFVNADLMRIYVLTQFKSQSLFHHMKKGWNISGITDRFIDPIPAQMRTGKRWYEGTADAIYQNLNFMQLAEPDQVCIFGSDHIYKMDIRQMLDFHKQKEAALTVSALRMPLAEASQFGVIEVDTEGRMVGFQEKPANPKAIPGDPENALVSMGNYIFEAQNLYAELIEDADKEGSSHDFGNDIIPNMYPRGDVFVYDFSTNTITGEREEVYWRDVGTIDAYWQAHMDLLKKDPPFSLYNRKWPLHTFYPALPPATFTDSANGRVQIIDSLVCNGSYVRGSRIEKSVLGFRSNIASACDISESILLGDVKIGEGCVLRRVIVDKNADIAPGTQIGVNLQEDKKHYHVSEDGVVVIGKGEKIGY</sequence>
<name>A0A1E5BHL7_9VIBR</name>
<dbReference type="Pfam" id="PF24894">
    <property type="entry name" value="Hexapep_GlmU"/>
    <property type="match status" value="1"/>
</dbReference>
<evidence type="ECO:0000313" key="13">
    <source>
        <dbReference type="Proteomes" id="UP000094741"/>
    </source>
</evidence>
<reference evidence="12 13" key="1">
    <citation type="journal article" date="2012" name="Science">
        <title>Ecological populations of bacteria act as socially cohesive units of antibiotic production and resistance.</title>
        <authorList>
            <person name="Cordero O.X."/>
            <person name="Wildschutte H."/>
            <person name="Kirkup B."/>
            <person name="Proehl S."/>
            <person name="Ngo L."/>
            <person name="Hussain F."/>
            <person name="Le Roux F."/>
            <person name="Mincer T."/>
            <person name="Polz M.F."/>
        </authorList>
    </citation>
    <scope>NUCLEOTIDE SEQUENCE [LARGE SCALE GENOMIC DNA]</scope>
    <source>
        <strain evidence="12 13">ZF-129</strain>
    </source>
</reference>
<dbReference type="PROSITE" id="PS00808">
    <property type="entry name" value="ADP_GLC_PYROPHOSPH_1"/>
    <property type="match status" value="1"/>
</dbReference>
<dbReference type="InterPro" id="IPR011004">
    <property type="entry name" value="Trimer_LpxA-like_sf"/>
</dbReference>
<evidence type="ECO:0000313" key="12">
    <source>
        <dbReference type="EMBL" id="OEE36561.1"/>
    </source>
</evidence>
<dbReference type="CDD" id="cd02508">
    <property type="entry name" value="ADP_Glucose_PP"/>
    <property type="match status" value="1"/>
</dbReference>
<evidence type="ECO:0000256" key="2">
    <source>
        <dbReference type="ARBA" id="ARBA00022600"/>
    </source>
</evidence>
<feature type="domain" description="Glucose-1-phosphate adenylyltransferase/Bifunctional protein GlmU-like C-terminal hexapeptide" evidence="11">
    <location>
        <begin position="295"/>
        <end position="397"/>
    </location>
</feature>
<dbReference type="NCBIfam" id="TIGR02091">
    <property type="entry name" value="glgC"/>
    <property type="match status" value="1"/>
</dbReference>
<comment type="similarity">
    <text evidence="1 9">Belongs to the bacterial/plant glucose-1-phosphate adenylyltransferase family.</text>
</comment>
<feature type="binding site" evidence="9">
    <location>
        <position position="161"/>
    </location>
    <ligand>
        <name>alpha-D-glucose 1-phosphate</name>
        <dbReference type="ChEBI" id="CHEBI:58601"/>
    </ligand>
</feature>
<feature type="binding site" evidence="9">
    <location>
        <position position="96"/>
    </location>
    <ligand>
        <name>alpha-D-glucose 1-phosphate</name>
        <dbReference type="ChEBI" id="CHEBI:58601"/>
    </ligand>
</feature>
<dbReference type="EC" id="2.7.7.27" evidence="9"/>
<proteinExistence type="inferred from homology"/>
<dbReference type="PROSITE" id="PS00809">
    <property type="entry name" value="ADP_GLC_PYROPHOSPH_2"/>
    <property type="match status" value="1"/>
</dbReference>
<evidence type="ECO:0000259" key="10">
    <source>
        <dbReference type="Pfam" id="PF00483"/>
    </source>
</evidence>
<evidence type="ECO:0000256" key="3">
    <source>
        <dbReference type="ARBA" id="ARBA00022679"/>
    </source>
</evidence>
<evidence type="ECO:0000259" key="11">
    <source>
        <dbReference type="Pfam" id="PF24894"/>
    </source>
</evidence>
<evidence type="ECO:0000256" key="9">
    <source>
        <dbReference type="HAMAP-Rule" id="MF_00624"/>
    </source>
</evidence>
<dbReference type="InterPro" id="IPR005836">
    <property type="entry name" value="ADP_Glu_pyroP_CS"/>
</dbReference>
<comment type="caution">
    <text evidence="12">The sequence shown here is derived from an EMBL/GenBank/DDBJ whole genome shotgun (WGS) entry which is preliminary data.</text>
</comment>
<protein>
    <recommendedName>
        <fullName evidence="9">Glucose-1-phosphate adenylyltransferase</fullName>
        <ecNumber evidence="9">2.7.7.27</ecNumber>
    </recommendedName>
    <alternativeName>
        <fullName evidence="9">ADP-glucose pyrophosphorylase</fullName>
        <shortName evidence="9">ADPGlc PPase</shortName>
    </alternativeName>
    <alternativeName>
        <fullName evidence="9">ADP-glucose synthase</fullName>
    </alternativeName>
</protein>
<dbReference type="Gene3D" id="3.90.550.10">
    <property type="entry name" value="Spore Coat Polysaccharide Biosynthesis Protein SpsA, Chain A"/>
    <property type="match status" value="1"/>
</dbReference>
<dbReference type="Gene3D" id="2.160.10.10">
    <property type="entry name" value="Hexapeptide repeat proteins"/>
    <property type="match status" value="1"/>
</dbReference>
<feature type="domain" description="Nucleotidyl transferase" evidence="10">
    <location>
        <begin position="6"/>
        <end position="273"/>
    </location>
</feature>
<dbReference type="STRING" id="1187848.A1QO_18385"/>
<evidence type="ECO:0000256" key="8">
    <source>
        <dbReference type="ARBA" id="ARBA00023277"/>
    </source>
</evidence>
<dbReference type="GO" id="GO:0008878">
    <property type="term" value="F:glucose-1-phosphate adenylyltransferase activity"/>
    <property type="evidence" value="ECO:0007669"/>
    <property type="project" value="UniProtKB-UniRule"/>
</dbReference>
<evidence type="ECO:0000256" key="4">
    <source>
        <dbReference type="ARBA" id="ARBA00022695"/>
    </source>
</evidence>